<protein>
    <submittedName>
        <fullName evidence="9">Anaerobic sulfatase maturase</fullName>
    </submittedName>
</protein>
<dbReference type="AlphaFoldDB" id="A0A508BH09"/>
<dbReference type="PROSITE" id="PS51918">
    <property type="entry name" value="RADICAL_SAM"/>
    <property type="match status" value="1"/>
</dbReference>
<feature type="domain" description="Radical SAM core" evidence="8">
    <location>
        <begin position="40"/>
        <end position="268"/>
    </location>
</feature>
<dbReference type="GO" id="GO:0046872">
    <property type="term" value="F:metal ion binding"/>
    <property type="evidence" value="ECO:0007669"/>
    <property type="project" value="UniProtKB-KW"/>
</dbReference>
<dbReference type="Proteomes" id="UP000317942">
    <property type="component" value="Unassembled WGS sequence"/>
</dbReference>
<dbReference type="SFLD" id="SFLDG01384">
    <property type="entry name" value="thioether_bond_formation_requi"/>
    <property type="match status" value="1"/>
</dbReference>
<keyword evidence="6" id="KW-0411">Iron-sulfur</keyword>
<dbReference type="GeneID" id="64211775"/>
<dbReference type="EMBL" id="VICC01000004">
    <property type="protein sequence ID" value="TQD61806.1"/>
    <property type="molecule type" value="Genomic_DNA"/>
</dbReference>
<comment type="cofactor">
    <cofactor evidence="1">
        <name>[4Fe-4S] cluster</name>
        <dbReference type="ChEBI" id="CHEBI:49883"/>
    </cofactor>
</comment>
<organism evidence="9 10">
    <name type="scientific">Actinomyces oris</name>
    <dbReference type="NCBI Taxonomy" id="544580"/>
    <lineage>
        <taxon>Bacteria</taxon>
        <taxon>Bacillati</taxon>
        <taxon>Actinomycetota</taxon>
        <taxon>Actinomycetes</taxon>
        <taxon>Actinomycetales</taxon>
        <taxon>Actinomycetaceae</taxon>
        <taxon>Actinomyces</taxon>
    </lineage>
</organism>
<dbReference type="InterPro" id="IPR047207">
    <property type="entry name" value="SPASM_anSME"/>
</dbReference>
<dbReference type="GO" id="GO:0016491">
    <property type="term" value="F:oxidoreductase activity"/>
    <property type="evidence" value="ECO:0007669"/>
    <property type="project" value="InterPro"/>
</dbReference>
<dbReference type="PANTHER" id="PTHR43273">
    <property type="entry name" value="ANAEROBIC SULFATASE-MATURATING ENZYME HOMOLOG ASLB-RELATED"/>
    <property type="match status" value="1"/>
</dbReference>
<evidence type="ECO:0000313" key="9">
    <source>
        <dbReference type="EMBL" id="TQD61806.1"/>
    </source>
</evidence>
<dbReference type="SUPFAM" id="SSF102114">
    <property type="entry name" value="Radical SAM enzymes"/>
    <property type="match status" value="1"/>
</dbReference>
<dbReference type="NCBIfam" id="TIGR03942">
    <property type="entry name" value="sulfatase_rSAM"/>
    <property type="match status" value="1"/>
</dbReference>
<dbReference type="SFLD" id="SFLDS00029">
    <property type="entry name" value="Radical_SAM"/>
    <property type="match status" value="1"/>
</dbReference>
<keyword evidence="3" id="KW-0949">S-adenosyl-L-methionine</keyword>
<keyword evidence="4" id="KW-0479">Metal-binding</keyword>
<accession>A0A508BH09</accession>
<comment type="similarity">
    <text evidence="7">Belongs to the radical SAM superfamily. Anaerobic sulfatase-maturating enzyme family.</text>
</comment>
<evidence type="ECO:0000256" key="7">
    <source>
        <dbReference type="ARBA" id="ARBA00023601"/>
    </source>
</evidence>
<proteinExistence type="inferred from homology"/>
<reference evidence="9 10" key="1">
    <citation type="submission" date="2019-06" db="EMBL/GenBank/DDBJ databases">
        <title>Draft genome sequence of Actinomyces oris CCUG 34288T.</title>
        <authorList>
            <person name="Salva-Serra F."/>
            <person name="Cardew S."/>
            <person name="Moore E."/>
        </authorList>
    </citation>
    <scope>NUCLEOTIDE SEQUENCE [LARGE SCALE GENOMIC DNA]</scope>
    <source>
        <strain evidence="9 10">CCUG 34288</strain>
    </source>
</reference>
<keyword evidence="2" id="KW-0004">4Fe-4S</keyword>
<dbReference type="InterPro" id="IPR013785">
    <property type="entry name" value="Aldolase_TIM"/>
</dbReference>
<dbReference type="RefSeq" id="WP_141406536.1">
    <property type="nucleotide sequence ID" value="NZ_CP066060.1"/>
</dbReference>
<dbReference type="InterPro" id="IPR007197">
    <property type="entry name" value="rSAM"/>
</dbReference>
<dbReference type="InterPro" id="IPR023885">
    <property type="entry name" value="4Fe4S-binding_SPASM_dom"/>
</dbReference>
<dbReference type="SFLD" id="SFLDF00285">
    <property type="entry name" value="anaerobic_Ser-type_sulfatase-m"/>
    <property type="match status" value="1"/>
</dbReference>
<dbReference type="SFLD" id="SFLDG01067">
    <property type="entry name" value="SPASM/twitch_domain_containing"/>
    <property type="match status" value="1"/>
</dbReference>
<evidence type="ECO:0000256" key="4">
    <source>
        <dbReference type="ARBA" id="ARBA00022723"/>
    </source>
</evidence>
<evidence type="ECO:0000256" key="3">
    <source>
        <dbReference type="ARBA" id="ARBA00022691"/>
    </source>
</evidence>
<dbReference type="Gene3D" id="3.20.20.70">
    <property type="entry name" value="Aldolase class I"/>
    <property type="match status" value="1"/>
</dbReference>
<dbReference type="CDD" id="cd01335">
    <property type="entry name" value="Radical_SAM"/>
    <property type="match status" value="1"/>
</dbReference>
<dbReference type="GO" id="GO:0051539">
    <property type="term" value="F:4 iron, 4 sulfur cluster binding"/>
    <property type="evidence" value="ECO:0007669"/>
    <property type="project" value="UniProtKB-KW"/>
</dbReference>
<gene>
    <name evidence="9" type="ORF">FK267_05240</name>
</gene>
<dbReference type="Pfam" id="PF04055">
    <property type="entry name" value="Radical_SAM"/>
    <property type="match status" value="1"/>
</dbReference>
<evidence type="ECO:0000256" key="6">
    <source>
        <dbReference type="ARBA" id="ARBA00023014"/>
    </source>
</evidence>
<dbReference type="NCBIfam" id="TIGR04085">
    <property type="entry name" value="rSAM_more_4Fe4S"/>
    <property type="match status" value="1"/>
</dbReference>
<dbReference type="Pfam" id="PF13186">
    <property type="entry name" value="SPASM"/>
    <property type="match status" value="1"/>
</dbReference>
<evidence type="ECO:0000259" key="8">
    <source>
        <dbReference type="PROSITE" id="PS51918"/>
    </source>
</evidence>
<keyword evidence="5" id="KW-0408">Iron</keyword>
<dbReference type="CDD" id="cd21120">
    <property type="entry name" value="SPASM_anSME"/>
    <property type="match status" value="1"/>
</dbReference>
<dbReference type="InterPro" id="IPR023867">
    <property type="entry name" value="Sulphatase_maturase_rSAM"/>
</dbReference>
<dbReference type="SFLD" id="SFLDG01386">
    <property type="entry name" value="main_SPASM_domain-containing"/>
    <property type="match status" value="1"/>
</dbReference>
<dbReference type="InterPro" id="IPR058240">
    <property type="entry name" value="rSAM_sf"/>
</dbReference>
<comment type="caution">
    <text evidence="9">The sequence shown here is derived from an EMBL/GenBank/DDBJ whole genome shotgun (WGS) entry which is preliminary data.</text>
</comment>
<sequence length="457" mass="50393">MSAVTLPMPTIRPIAGAGPASPSAPGAARAQLNATAGPLQRRRLPLSVVAKPTGAACNLDCQYCFFLSKELLYNVPRQLMSEETLETYVAEYLAASGDGEVTMLWQGGEPTLRGLPFFRRLIELCETYRRPAQKVVHALQTNATLIDEQWAAFLADNDVLVGVSMDGPPAMHDAYRLNRGGRGTHAMVLRGWRHLVDAGVRRNILCTVHAANQDHGAEVYRYFRDELGATHLQFIPIVERVEPEQLAAAEAGWRADSGTRILYRQSGSAVTSRSVDPRAYGEFLCAVFDEWVTHDVGRVFVQDIDSALSAMFGIHPTCVHAPECGNNMALEFNGDVYACDHWVEPEWRLGNVTDEPFADLARGATMRRFATKKSAQLTDQCRRCPVVQLCWGGCPKDRFTLSADGQEGHNYLCAGYGAFYSHITADLLTMVRLLGEGRPPADIMDPGVRRALRPEEE</sequence>
<evidence type="ECO:0000256" key="1">
    <source>
        <dbReference type="ARBA" id="ARBA00001966"/>
    </source>
</evidence>
<name>A0A508BH09_9ACTO</name>
<evidence type="ECO:0000256" key="5">
    <source>
        <dbReference type="ARBA" id="ARBA00023004"/>
    </source>
</evidence>
<dbReference type="PANTHER" id="PTHR43273:SF3">
    <property type="entry name" value="ANAEROBIC SULFATASE-MATURATING ENZYME HOMOLOG ASLB-RELATED"/>
    <property type="match status" value="1"/>
</dbReference>
<evidence type="ECO:0000256" key="2">
    <source>
        <dbReference type="ARBA" id="ARBA00022485"/>
    </source>
</evidence>
<dbReference type="InterPro" id="IPR034491">
    <property type="entry name" value="Anaerob_Ser_sulfatase-maturase"/>
</dbReference>
<evidence type="ECO:0000313" key="10">
    <source>
        <dbReference type="Proteomes" id="UP000317942"/>
    </source>
</evidence>
<dbReference type="SFLD" id="SFLDG01072">
    <property type="entry name" value="dehydrogenase_like"/>
    <property type="match status" value="1"/>
</dbReference>